<dbReference type="GO" id="GO:0061630">
    <property type="term" value="F:ubiquitin protein ligase activity"/>
    <property type="evidence" value="ECO:0007669"/>
    <property type="project" value="UniProtKB-EC"/>
</dbReference>
<comment type="caution">
    <text evidence="19">The sequence shown here is derived from an EMBL/GenBank/DDBJ whole genome shotgun (WGS) entry which is preliminary data.</text>
</comment>
<evidence type="ECO:0000256" key="15">
    <source>
        <dbReference type="PROSITE-ProRule" id="PRU00175"/>
    </source>
</evidence>
<dbReference type="GO" id="GO:0008270">
    <property type="term" value="F:zinc ion binding"/>
    <property type="evidence" value="ECO:0007669"/>
    <property type="project" value="UniProtKB-KW"/>
</dbReference>
<evidence type="ECO:0000256" key="3">
    <source>
        <dbReference type="ARBA" id="ARBA00004906"/>
    </source>
</evidence>
<feature type="region of interest" description="Disordered" evidence="16">
    <location>
        <begin position="525"/>
        <end position="601"/>
    </location>
</feature>
<evidence type="ECO:0000259" key="18">
    <source>
        <dbReference type="PROSITE" id="PS50089"/>
    </source>
</evidence>
<keyword evidence="7 17" id="KW-0812">Transmembrane</keyword>
<evidence type="ECO:0000256" key="6">
    <source>
        <dbReference type="ARBA" id="ARBA00022679"/>
    </source>
</evidence>
<dbReference type="CDD" id="cd16479">
    <property type="entry name" value="RING-H2_synoviolin"/>
    <property type="match status" value="1"/>
</dbReference>
<feature type="compositionally biased region" description="Polar residues" evidence="16">
    <location>
        <begin position="525"/>
        <end position="535"/>
    </location>
</feature>
<feature type="transmembrane region" description="Helical" evidence="17">
    <location>
        <begin position="5"/>
        <end position="22"/>
    </location>
</feature>
<evidence type="ECO:0000256" key="1">
    <source>
        <dbReference type="ARBA" id="ARBA00000900"/>
    </source>
</evidence>
<keyword evidence="13 17" id="KW-1133">Transmembrane helix</keyword>
<evidence type="ECO:0000256" key="4">
    <source>
        <dbReference type="ARBA" id="ARBA00010089"/>
    </source>
</evidence>
<evidence type="ECO:0000256" key="17">
    <source>
        <dbReference type="SAM" id="Phobius"/>
    </source>
</evidence>
<keyword evidence="11" id="KW-0256">Endoplasmic reticulum</keyword>
<dbReference type="EMBL" id="CAXLJL010000378">
    <property type="protein sequence ID" value="CAL5137241.1"/>
    <property type="molecule type" value="Genomic_DNA"/>
</dbReference>
<comment type="similarity">
    <text evidence="4">Belongs to the HRD1 family.</text>
</comment>
<dbReference type="EC" id="2.3.2.27" evidence="5"/>
<feature type="transmembrane region" description="Helical" evidence="17">
    <location>
        <begin position="42"/>
        <end position="64"/>
    </location>
</feature>
<evidence type="ECO:0000256" key="9">
    <source>
        <dbReference type="ARBA" id="ARBA00022771"/>
    </source>
</evidence>
<evidence type="ECO:0000256" key="10">
    <source>
        <dbReference type="ARBA" id="ARBA00022786"/>
    </source>
</evidence>
<feature type="transmembrane region" description="Helical" evidence="17">
    <location>
        <begin position="76"/>
        <end position="94"/>
    </location>
</feature>
<dbReference type="PANTHER" id="PTHR22763:SF184">
    <property type="entry name" value="E3 UBIQUITIN-PROTEIN LIGASE SYNOVIOLIN"/>
    <property type="match status" value="1"/>
</dbReference>
<evidence type="ECO:0000256" key="11">
    <source>
        <dbReference type="ARBA" id="ARBA00022824"/>
    </source>
</evidence>
<dbReference type="InterPro" id="IPR057992">
    <property type="entry name" value="TPR_SYVN1_N"/>
</dbReference>
<dbReference type="InterPro" id="IPR058051">
    <property type="entry name" value="Znf_RING_synoviolin"/>
</dbReference>
<evidence type="ECO:0000256" key="16">
    <source>
        <dbReference type="SAM" id="MobiDB-lite"/>
    </source>
</evidence>
<feature type="compositionally biased region" description="Low complexity" evidence="16">
    <location>
        <begin position="421"/>
        <end position="436"/>
    </location>
</feature>
<evidence type="ECO:0000256" key="8">
    <source>
        <dbReference type="ARBA" id="ARBA00022723"/>
    </source>
</evidence>
<comment type="catalytic activity">
    <reaction evidence="1">
        <text>S-ubiquitinyl-[E2 ubiquitin-conjugating enzyme]-L-cysteine + [acceptor protein]-L-lysine = [E2 ubiquitin-conjugating enzyme]-L-cysteine + N(6)-ubiquitinyl-[acceptor protein]-L-lysine.</text>
        <dbReference type="EC" id="2.3.2.27"/>
    </reaction>
</comment>
<dbReference type="SUPFAM" id="SSF57850">
    <property type="entry name" value="RING/U-box"/>
    <property type="match status" value="1"/>
</dbReference>
<feature type="compositionally biased region" description="Low complexity" evidence="16">
    <location>
        <begin position="350"/>
        <end position="377"/>
    </location>
</feature>
<dbReference type="GO" id="GO:0036503">
    <property type="term" value="P:ERAD pathway"/>
    <property type="evidence" value="ECO:0007669"/>
    <property type="project" value="TreeGrafter"/>
</dbReference>
<comment type="pathway">
    <text evidence="3">Protein modification; protein ubiquitination.</text>
</comment>
<organism evidence="19 20">
    <name type="scientific">Calicophoron daubneyi</name>
    <name type="common">Rumen fluke</name>
    <name type="synonym">Paramphistomum daubneyi</name>
    <dbReference type="NCBI Taxonomy" id="300641"/>
    <lineage>
        <taxon>Eukaryota</taxon>
        <taxon>Metazoa</taxon>
        <taxon>Spiralia</taxon>
        <taxon>Lophotrochozoa</taxon>
        <taxon>Platyhelminthes</taxon>
        <taxon>Trematoda</taxon>
        <taxon>Digenea</taxon>
        <taxon>Plagiorchiida</taxon>
        <taxon>Pronocephalata</taxon>
        <taxon>Paramphistomoidea</taxon>
        <taxon>Paramphistomidae</taxon>
        <taxon>Calicophoron</taxon>
    </lineage>
</organism>
<reference evidence="19" key="1">
    <citation type="submission" date="2024-06" db="EMBL/GenBank/DDBJ databases">
        <authorList>
            <person name="Liu X."/>
            <person name="Lenzi L."/>
            <person name="Haldenby T S."/>
            <person name="Uol C."/>
        </authorList>
    </citation>
    <scope>NUCLEOTIDE SEQUENCE</scope>
</reference>
<evidence type="ECO:0000256" key="5">
    <source>
        <dbReference type="ARBA" id="ARBA00012483"/>
    </source>
</evidence>
<feature type="compositionally biased region" description="Polar residues" evidence="16">
    <location>
        <begin position="589"/>
        <end position="601"/>
    </location>
</feature>
<dbReference type="GO" id="GO:0043161">
    <property type="term" value="P:proteasome-mediated ubiquitin-dependent protein catabolic process"/>
    <property type="evidence" value="ECO:0007669"/>
    <property type="project" value="TreeGrafter"/>
</dbReference>
<feature type="transmembrane region" description="Helical" evidence="17">
    <location>
        <begin position="100"/>
        <end position="119"/>
    </location>
</feature>
<gene>
    <name evidence="19" type="ORF">CDAUBV1_LOCUS11495</name>
</gene>
<keyword evidence="10" id="KW-0833">Ubl conjugation pathway</keyword>
<dbReference type="GO" id="GO:0005789">
    <property type="term" value="C:endoplasmic reticulum membrane"/>
    <property type="evidence" value="ECO:0007669"/>
    <property type="project" value="UniProtKB-SubCell"/>
</dbReference>
<sequence>MRFSVITLSSFVMTFLIIWKAYSRKKQFYPSVIYLTSHQPFIAILLFQCAVLLFMFAKVVTRIFFGRLQRAEVDDLVSESWYVFFDMCLVFAFFQDELGTEFLFLFFVLLFVRALHWLIERRVDYMERTPVINALFHARVISLIFILACVDAYYIKSAYWKPVTHGLSVHMALGVEYFVLMLSLFTISVRYVMHSIDSMREHPWDKKAMYLLYVDIIVGIVRLALYIEFTTIMWRLHPFPLFVARPIYTSVRALKKAIRDVIMSRWAIRYLNTVFPDATNADLAASSDTICIICREDMQIPADGQQSENSPLKRLPCSHIFHASCLRSWFQRQQICPTCRMDIVRQVRQQELQGQQARRDGGAQPPASAGGPTTSTTSGGGRPGPSTSQAGADNNGRPPWLPMQGQMPFFLPYGFPPPPTTSTTGNSTVPTTSFSTPVPPPLFPPPFFGMPIIYPGNLFPNATSPMPEPPSGSPDSVSEARLRASAEARFTALRQINVLLNAAVLQMNAYLNACTGPVDTSNPWLSAFGDSSTSAPDVAKEQSETGESPKKAVETPRTQKIESTSVEAVKPDTEDSELKEVRKRRLERFQNQSSEAKAQGN</sequence>
<keyword evidence="9 15" id="KW-0863">Zinc-finger</keyword>
<accession>A0AAV2TKA9</accession>
<feature type="transmembrane region" description="Helical" evidence="17">
    <location>
        <begin position="131"/>
        <end position="155"/>
    </location>
</feature>
<feature type="region of interest" description="Disordered" evidence="16">
    <location>
        <begin position="415"/>
        <end position="436"/>
    </location>
</feature>
<protein>
    <recommendedName>
        <fullName evidence="5">RING-type E3 ubiquitin transferase</fullName>
        <ecNumber evidence="5">2.3.2.27</ecNumber>
    </recommendedName>
</protein>
<dbReference type="AlphaFoldDB" id="A0AAV2TKA9"/>
<dbReference type="PANTHER" id="PTHR22763">
    <property type="entry name" value="RING ZINC FINGER PROTEIN"/>
    <property type="match status" value="1"/>
</dbReference>
<proteinExistence type="inferred from homology"/>
<evidence type="ECO:0000256" key="7">
    <source>
        <dbReference type="ARBA" id="ARBA00022692"/>
    </source>
</evidence>
<feature type="transmembrane region" description="Helical" evidence="17">
    <location>
        <begin position="210"/>
        <end position="234"/>
    </location>
</feature>
<dbReference type="Pfam" id="PF13639">
    <property type="entry name" value="zf-RING_2"/>
    <property type="match status" value="1"/>
</dbReference>
<evidence type="ECO:0000256" key="13">
    <source>
        <dbReference type="ARBA" id="ARBA00022989"/>
    </source>
</evidence>
<feature type="compositionally biased region" description="Basic and acidic residues" evidence="16">
    <location>
        <begin position="538"/>
        <end position="560"/>
    </location>
</feature>
<feature type="transmembrane region" description="Helical" evidence="17">
    <location>
        <begin position="167"/>
        <end position="189"/>
    </location>
</feature>
<evidence type="ECO:0000256" key="14">
    <source>
        <dbReference type="ARBA" id="ARBA00023136"/>
    </source>
</evidence>
<dbReference type="InterPro" id="IPR050731">
    <property type="entry name" value="HRD1_E3_ubiq-ligases"/>
</dbReference>
<keyword evidence="8" id="KW-0479">Metal-binding</keyword>
<feature type="compositionally biased region" description="Basic and acidic residues" evidence="16">
    <location>
        <begin position="569"/>
        <end position="580"/>
    </location>
</feature>
<keyword evidence="14 17" id="KW-0472">Membrane</keyword>
<dbReference type="Proteomes" id="UP001497525">
    <property type="component" value="Unassembled WGS sequence"/>
</dbReference>
<evidence type="ECO:0000256" key="12">
    <source>
        <dbReference type="ARBA" id="ARBA00022833"/>
    </source>
</evidence>
<dbReference type="Gene3D" id="3.30.40.10">
    <property type="entry name" value="Zinc/RING finger domain, C3HC4 (zinc finger)"/>
    <property type="match status" value="1"/>
</dbReference>
<evidence type="ECO:0000313" key="19">
    <source>
        <dbReference type="EMBL" id="CAL5137241.1"/>
    </source>
</evidence>
<dbReference type="InterPro" id="IPR001841">
    <property type="entry name" value="Znf_RING"/>
</dbReference>
<feature type="domain" description="RING-type" evidence="18">
    <location>
        <begin position="291"/>
        <end position="340"/>
    </location>
</feature>
<comment type="subcellular location">
    <subcellularLocation>
        <location evidence="2">Endoplasmic reticulum membrane</location>
        <topology evidence="2">Multi-pass membrane protein</topology>
    </subcellularLocation>
</comment>
<evidence type="ECO:0000256" key="2">
    <source>
        <dbReference type="ARBA" id="ARBA00004477"/>
    </source>
</evidence>
<dbReference type="PROSITE" id="PS50089">
    <property type="entry name" value="ZF_RING_2"/>
    <property type="match status" value="1"/>
</dbReference>
<name>A0AAV2TKA9_CALDB</name>
<keyword evidence="6" id="KW-0808">Transferase</keyword>
<dbReference type="SMART" id="SM00184">
    <property type="entry name" value="RING"/>
    <property type="match status" value="1"/>
</dbReference>
<dbReference type="InterPro" id="IPR013083">
    <property type="entry name" value="Znf_RING/FYVE/PHD"/>
</dbReference>
<dbReference type="Pfam" id="PF25563">
    <property type="entry name" value="TPR_SYVN1_N"/>
    <property type="match status" value="1"/>
</dbReference>
<feature type="region of interest" description="Disordered" evidence="16">
    <location>
        <begin position="350"/>
        <end position="403"/>
    </location>
</feature>
<evidence type="ECO:0000313" key="20">
    <source>
        <dbReference type="Proteomes" id="UP001497525"/>
    </source>
</evidence>
<keyword evidence="12" id="KW-0862">Zinc</keyword>